<keyword evidence="4 7" id="KW-0479">Metal-binding</keyword>
<dbReference type="GO" id="GO:0004096">
    <property type="term" value="F:catalase activity"/>
    <property type="evidence" value="ECO:0007669"/>
    <property type="project" value="InterPro"/>
</dbReference>
<evidence type="ECO:0000313" key="13">
    <source>
        <dbReference type="Proteomes" id="UP000199529"/>
    </source>
</evidence>
<dbReference type="Pfam" id="PF00199">
    <property type="entry name" value="Catalase"/>
    <property type="match status" value="1"/>
</dbReference>
<reference evidence="13" key="1">
    <citation type="submission" date="2016-10" db="EMBL/GenBank/DDBJ databases">
        <authorList>
            <person name="Varghese N."/>
            <person name="Submissions S."/>
        </authorList>
    </citation>
    <scope>NUCLEOTIDE SEQUENCE [LARGE SCALE GENOMIC DNA]</scope>
    <source>
        <strain evidence="13">CGMCC 4.3530</strain>
    </source>
</reference>
<dbReference type="PANTHER" id="PTHR11465:SF9">
    <property type="entry name" value="CATALASE"/>
    <property type="match status" value="1"/>
</dbReference>
<comment type="cofactor">
    <cofactor evidence="7">
        <name>heme</name>
        <dbReference type="ChEBI" id="CHEBI:30413"/>
    </cofactor>
</comment>
<evidence type="ECO:0000256" key="1">
    <source>
        <dbReference type="ARBA" id="ARBA00005329"/>
    </source>
</evidence>
<keyword evidence="3 7" id="KW-0349">Heme</keyword>
<feature type="active site" evidence="8">
    <location>
        <position position="41"/>
    </location>
</feature>
<dbReference type="GO" id="GO:0046872">
    <property type="term" value="F:metal ion binding"/>
    <property type="evidence" value="ECO:0007669"/>
    <property type="project" value="UniProtKB-KW"/>
</dbReference>
<evidence type="ECO:0000256" key="5">
    <source>
        <dbReference type="ARBA" id="ARBA00023002"/>
    </source>
</evidence>
<name>A0A1H3SNT4_9PSEU</name>
<dbReference type="InterPro" id="IPR020835">
    <property type="entry name" value="Catalase_sf"/>
</dbReference>
<dbReference type="SUPFAM" id="SSF56634">
    <property type="entry name" value="Heme-dependent catalase-like"/>
    <property type="match status" value="1"/>
</dbReference>
<dbReference type="AlphaFoldDB" id="A0A1H3SNT4"/>
<dbReference type="InterPro" id="IPR024168">
    <property type="entry name" value="Catalase_SrpA-type_pred"/>
</dbReference>
<evidence type="ECO:0000256" key="4">
    <source>
        <dbReference type="ARBA" id="ARBA00022723"/>
    </source>
</evidence>
<dbReference type="GO" id="GO:0042744">
    <property type="term" value="P:hydrogen peroxide catabolic process"/>
    <property type="evidence" value="ECO:0007669"/>
    <property type="project" value="TreeGrafter"/>
</dbReference>
<keyword evidence="6 7" id="KW-0408">Iron</keyword>
<dbReference type="STRING" id="418495.SAMN05216215_10684"/>
<dbReference type="GO" id="GO:0042542">
    <property type="term" value="P:response to hydrogen peroxide"/>
    <property type="evidence" value="ECO:0007669"/>
    <property type="project" value="TreeGrafter"/>
</dbReference>
<dbReference type="Proteomes" id="UP000199529">
    <property type="component" value="Unassembled WGS sequence"/>
</dbReference>
<keyword evidence="5 7" id="KW-0560">Oxidoreductase</keyword>
<evidence type="ECO:0000256" key="3">
    <source>
        <dbReference type="ARBA" id="ARBA00022617"/>
    </source>
</evidence>
<dbReference type="Gene3D" id="2.40.180.10">
    <property type="entry name" value="Catalase core domain"/>
    <property type="match status" value="1"/>
</dbReference>
<evidence type="ECO:0000256" key="7">
    <source>
        <dbReference type="PIRNR" id="PIRNR000296"/>
    </source>
</evidence>
<evidence type="ECO:0000256" key="10">
    <source>
        <dbReference type="SAM" id="MobiDB-lite"/>
    </source>
</evidence>
<evidence type="ECO:0000256" key="8">
    <source>
        <dbReference type="PIRSR" id="PIRSR000296-1"/>
    </source>
</evidence>
<proteinExistence type="inferred from homology"/>
<dbReference type="PIRSF" id="PIRSF000296">
    <property type="entry name" value="SrpA"/>
    <property type="match status" value="1"/>
</dbReference>
<feature type="domain" description="Catalase core" evidence="11">
    <location>
        <begin position="7"/>
        <end position="330"/>
    </location>
</feature>
<evidence type="ECO:0000256" key="6">
    <source>
        <dbReference type="ARBA" id="ARBA00023004"/>
    </source>
</evidence>
<evidence type="ECO:0000256" key="2">
    <source>
        <dbReference type="ARBA" id="ARBA00022559"/>
    </source>
</evidence>
<dbReference type="SMART" id="SM01060">
    <property type="entry name" value="Catalase"/>
    <property type="match status" value="1"/>
</dbReference>
<dbReference type="PANTHER" id="PTHR11465">
    <property type="entry name" value="CATALASE"/>
    <property type="match status" value="1"/>
</dbReference>
<dbReference type="CDD" id="cd08153">
    <property type="entry name" value="srpA_like"/>
    <property type="match status" value="1"/>
</dbReference>
<feature type="binding site" description="axial binding residue" evidence="9">
    <location>
        <position position="309"/>
    </location>
    <ligand>
        <name>heme</name>
        <dbReference type="ChEBI" id="CHEBI:30413"/>
    </ligand>
    <ligandPart>
        <name>Fe</name>
        <dbReference type="ChEBI" id="CHEBI:18248"/>
    </ligandPart>
</feature>
<keyword evidence="13" id="KW-1185">Reference proteome</keyword>
<dbReference type="InterPro" id="IPR018028">
    <property type="entry name" value="Catalase"/>
</dbReference>
<comment type="function">
    <text evidence="7">Has an organic peroxide-dependent peroxidase activity.</text>
</comment>
<accession>A0A1H3SNT4</accession>
<keyword evidence="2 7" id="KW-0575">Peroxidase</keyword>
<dbReference type="EC" id="1.11.1.-" evidence="7"/>
<sequence>MSAGGFLYAGGWLSSEKLTPVRIADRFEEVHGKHAGFRRNHAKGVCVSGYFTSNGSGTSVSKASVFRPGRTPVIGRFSLSGGKPQATDANDTIRGLGLVFALSNGEQWRTALINIPVFPDNTVQGFYDRLLASKPVPGTGQPDPQKMAEFLAKHPETARAQKIIKTHPPTSGFDDSTFNSLNAFLATNETGVTVPVRWSLVPAQPARPGNTTKPADENYLFDSLIVQLSAHPLQWNLVLTVGEPDDPTDDPTVPWPESRQKITAGTLTIDSVQTEGVGNARDVNFDPLVLPDGISPSDDPLLSARSAVYSQSFTRRSSEPKQPSAVDVSKVQQ</sequence>
<evidence type="ECO:0000256" key="9">
    <source>
        <dbReference type="PIRSR" id="PIRSR000296-2"/>
    </source>
</evidence>
<comment type="similarity">
    <text evidence="1 7">Belongs to the catalase family.</text>
</comment>
<dbReference type="Gene3D" id="1.20.1280.120">
    <property type="match status" value="1"/>
</dbReference>
<organism evidence="12 13">
    <name type="scientific">Saccharopolyspora shandongensis</name>
    <dbReference type="NCBI Taxonomy" id="418495"/>
    <lineage>
        <taxon>Bacteria</taxon>
        <taxon>Bacillati</taxon>
        <taxon>Actinomycetota</taxon>
        <taxon>Actinomycetes</taxon>
        <taxon>Pseudonocardiales</taxon>
        <taxon>Pseudonocardiaceae</taxon>
        <taxon>Saccharopolyspora</taxon>
    </lineage>
</organism>
<dbReference type="PROSITE" id="PS51402">
    <property type="entry name" value="CATALASE_3"/>
    <property type="match status" value="1"/>
</dbReference>
<dbReference type="InterPro" id="IPR011614">
    <property type="entry name" value="Catalase_core"/>
</dbReference>
<dbReference type="GO" id="GO:0005737">
    <property type="term" value="C:cytoplasm"/>
    <property type="evidence" value="ECO:0007669"/>
    <property type="project" value="TreeGrafter"/>
</dbReference>
<evidence type="ECO:0000259" key="11">
    <source>
        <dbReference type="SMART" id="SM01060"/>
    </source>
</evidence>
<feature type="region of interest" description="Disordered" evidence="10">
    <location>
        <begin position="313"/>
        <end position="333"/>
    </location>
</feature>
<gene>
    <name evidence="12" type="ORF">SAMN05216215_10684</name>
</gene>
<evidence type="ECO:0000313" key="12">
    <source>
        <dbReference type="EMBL" id="SDZ39584.1"/>
    </source>
</evidence>
<dbReference type="EMBL" id="FNOK01000068">
    <property type="protein sequence ID" value="SDZ39584.1"/>
    <property type="molecule type" value="Genomic_DNA"/>
</dbReference>
<protein>
    <recommendedName>
        <fullName evidence="7">Catalase-related peroxidase</fullName>
        <ecNumber evidence="7">1.11.1.-</ecNumber>
    </recommendedName>
</protein>
<dbReference type="GO" id="GO:0020037">
    <property type="term" value="F:heme binding"/>
    <property type="evidence" value="ECO:0007669"/>
    <property type="project" value="InterPro"/>
</dbReference>